<accession>A0A7K4HMV8</accession>
<dbReference type="EMBL" id="JABXWR010000001">
    <property type="protein sequence ID" value="NVO66387.1"/>
    <property type="molecule type" value="Genomic_DNA"/>
</dbReference>
<dbReference type="AlphaFoldDB" id="A0A7K4HMV8"/>
<evidence type="ECO:0000313" key="2">
    <source>
        <dbReference type="EMBL" id="NVO66387.1"/>
    </source>
</evidence>
<gene>
    <name evidence="2" type="ORF">HWN36_03440</name>
</gene>
<comment type="caution">
    <text evidence="2">The sequence shown here is derived from an EMBL/GenBank/DDBJ whole genome shotgun (WGS) entry which is preliminary data.</text>
</comment>
<keyword evidence="1" id="KW-0812">Transmembrane</keyword>
<organism evidence="2 3">
    <name type="scientific">Methanofollis tationis</name>
    <dbReference type="NCBI Taxonomy" id="81417"/>
    <lineage>
        <taxon>Archaea</taxon>
        <taxon>Methanobacteriati</taxon>
        <taxon>Methanobacteriota</taxon>
        <taxon>Stenosarchaea group</taxon>
        <taxon>Methanomicrobia</taxon>
        <taxon>Methanomicrobiales</taxon>
        <taxon>Methanomicrobiaceae</taxon>
        <taxon>Methanofollis</taxon>
    </lineage>
</organism>
<dbReference type="Proteomes" id="UP000570823">
    <property type="component" value="Unassembled WGS sequence"/>
</dbReference>
<keyword evidence="3" id="KW-1185">Reference proteome</keyword>
<sequence>MNMDLPEFRTWVFFYLISSVALLWAAFLSAQGLMLWVSVLLVLLVIGTNCVCVLAEIHKYAKKREIMKRLSEIEPPASAIGQK</sequence>
<keyword evidence="1" id="KW-1133">Transmembrane helix</keyword>
<feature type="transmembrane region" description="Helical" evidence="1">
    <location>
        <begin position="12"/>
        <end position="30"/>
    </location>
</feature>
<reference evidence="2 3" key="1">
    <citation type="submission" date="2020-06" db="EMBL/GenBank/DDBJ databases">
        <title>Methanofollis fontis sp. nov., a methanogen isolated from marine sediments near a cold seep at Four-Way Closure Ridge offshore southwestern Taiwan.</title>
        <authorList>
            <person name="Chen S.-C."/>
            <person name="Teng N.-H."/>
            <person name="Lin Y.-S."/>
            <person name="Lai M.-C."/>
            <person name="Chen H.-H."/>
            <person name="Wang C.-C."/>
        </authorList>
    </citation>
    <scope>NUCLEOTIDE SEQUENCE [LARGE SCALE GENOMIC DNA]</scope>
    <source>
        <strain evidence="2 3">DSM 2702</strain>
    </source>
</reference>
<dbReference type="OrthoDB" id="106048at2157"/>
<evidence type="ECO:0000256" key="1">
    <source>
        <dbReference type="SAM" id="Phobius"/>
    </source>
</evidence>
<protein>
    <submittedName>
        <fullName evidence="2">Uncharacterized protein</fullName>
    </submittedName>
</protein>
<evidence type="ECO:0000313" key="3">
    <source>
        <dbReference type="Proteomes" id="UP000570823"/>
    </source>
</evidence>
<feature type="transmembrane region" description="Helical" evidence="1">
    <location>
        <begin position="36"/>
        <end position="57"/>
    </location>
</feature>
<name>A0A7K4HMV8_9EURY</name>
<proteinExistence type="predicted"/>
<keyword evidence="1" id="KW-0472">Membrane</keyword>